<feature type="non-terminal residue" evidence="1">
    <location>
        <position position="1"/>
    </location>
</feature>
<name>X1ULG2_9ZZZZ</name>
<evidence type="ECO:0000313" key="1">
    <source>
        <dbReference type="EMBL" id="GAI93179.1"/>
    </source>
</evidence>
<dbReference type="EMBL" id="BARW01024547">
    <property type="protein sequence ID" value="GAI93179.1"/>
    <property type="molecule type" value="Genomic_DNA"/>
</dbReference>
<accession>X1ULG2</accession>
<comment type="caution">
    <text evidence="1">The sequence shown here is derived from an EMBL/GenBank/DDBJ whole genome shotgun (WGS) entry which is preliminary data.</text>
</comment>
<reference evidence="1" key="1">
    <citation type="journal article" date="2014" name="Front. Microbiol.">
        <title>High frequency of phylogenetically diverse reductive dehalogenase-homologous genes in deep subseafloor sedimentary metagenomes.</title>
        <authorList>
            <person name="Kawai M."/>
            <person name="Futagami T."/>
            <person name="Toyoda A."/>
            <person name="Takaki Y."/>
            <person name="Nishi S."/>
            <person name="Hori S."/>
            <person name="Arai W."/>
            <person name="Tsubouchi T."/>
            <person name="Morono Y."/>
            <person name="Uchiyama I."/>
            <person name="Ito T."/>
            <person name="Fujiyama A."/>
            <person name="Inagaki F."/>
            <person name="Takami H."/>
        </authorList>
    </citation>
    <scope>NUCLEOTIDE SEQUENCE</scope>
    <source>
        <strain evidence="1">Expedition CK06-06</strain>
    </source>
</reference>
<dbReference type="AlphaFoldDB" id="X1ULG2"/>
<protein>
    <submittedName>
        <fullName evidence="1">Uncharacterized protein</fullName>
    </submittedName>
</protein>
<proteinExistence type="predicted"/>
<sequence>SGFFRQMAEEVKKGNKEVVAVQNRLAEIGLIVKFVWRDLS</sequence>
<organism evidence="1">
    <name type="scientific">marine sediment metagenome</name>
    <dbReference type="NCBI Taxonomy" id="412755"/>
    <lineage>
        <taxon>unclassified sequences</taxon>
        <taxon>metagenomes</taxon>
        <taxon>ecological metagenomes</taxon>
    </lineage>
</organism>
<gene>
    <name evidence="1" type="ORF">S12H4_40453</name>
</gene>